<gene>
    <name evidence="6" type="ORF">FPE_LOCUS27018</name>
</gene>
<keyword evidence="7" id="KW-1185">Reference proteome</keyword>
<organism evidence="6 7">
    <name type="scientific">Fraxinus pennsylvanica</name>
    <dbReference type="NCBI Taxonomy" id="56036"/>
    <lineage>
        <taxon>Eukaryota</taxon>
        <taxon>Viridiplantae</taxon>
        <taxon>Streptophyta</taxon>
        <taxon>Embryophyta</taxon>
        <taxon>Tracheophyta</taxon>
        <taxon>Spermatophyta</taxon>
        <taxon>Magnoliopsida</taxon>
        <taxon>eudicotyledons</taxon>
        <taxon>Gunneridae</taxon>
        <taxon>Pentapetalae</taxon>
        <taxon>asterids</taxon>
        <taxon>lamiids</taxon>
        <taxon>Lamiales</taxon>
        <taxon>Oleaceae</taxon>
        <taxon>Oleeae</taxon>
        <taxon>Fraxinus</taxon>
    </lineage>
</organism>
<feature type="region of interest" description="Disordered" evidence="4">
    <location>
        <begin position="1"/>
        <end position="24"/>
    </location>
</feature>
<dbReference type="InterPro" id="IPR004827">
    <property type="entry name" value="bZIP"/>
</dbReference>
<evidence type="ECO:0000256" key="1">
    <source>
        <dbReference type="ARBA" id="ARBA00004123"/>
    </source>
</evidence>
<sequence>MGSQGVGSNGARTQTQEPKLNPLASHGSLSILTLDEVKNQLGDLGKPLSSMNLDELLKTSWSAESNNQAVEGADFGPTVQQPGQQIPSSSLNRQSSPTPLRDLSKKTVDEVWQDFQQRQKKNGLDRKATLGEITLEDFLVKAGIVVELSPGEKSLGSVVGPVDPMALRRQVQWTHYQFPSNSPQQQQQQNMLPVFALGHSLQQPNPIGGNSVVDTAYPEAQITMSPSTLMGTLLDTEAPGGKRDASDGAVEKNVERRQKRMIKNRESAARSRARKLAYTNELENKVSRLEEENERLRGQTDAGKTKYTWMTSSVYLHPASVPLCEKDRHVASSFPRVFLPHSIPTAQPVNNSKNLKIHDSPVYQSSTIVLKTVIQKHLAETSVHEILVAYGHLGISNYFIPP</sequence>
<dbReference type="PANTHER" id="PTHR22952">
    <property type="entry name" value="CAMP-RESPONSE ELEMENT BINDING PROTEIN-RELATED"/>
    <property type="match status" value="1"/>
</dbReference>
<feature type="domain" description="BZIP" evidence="5">
    <location>
        <begin position="254"/>
        <end position="301"/>
    </location>
</feature>
<dbReference type="Proteomes" id="UP000834106">
    <property type="component" value="Chromosome 17"/>
</dbReference>
<feature type="region of interest" description="Disordered" evidence="4">
    <location>
        <begin position="236"/>
        <end position="273"/>
    </location>
</feature>
<comment type="subcellular location">
    <subcellularLocation>
        <location evidence="1">Nucleus</location>
    </subcellularLocation>
</comment>
<dbReference type="GO" id="GO:0003677">
    <property type="term" value="F:DNA binding"/>
    <property type="evidence" value="ECO:0007669"/>
    <property type="project" value="UniProtKB-KW"/>
</dbReference>
<reference evidence="6" key="1">
    <citation type="submission" date="2023-05" db="EMBL/GenBank/DDBJ databases">
        <authorList>
            <person name="Huff M."/>
        </authorList>
    </citation>
    <scope>NUCLEOTIDE SEQUENCE</scope>
</reference>
<dbReference type="EMBL" id="OU503052">
    <property type="protein sequence ID" value="CAI9779588.1"/>
    <property type="molecule type" value="Genomic_DNA"/>
</dbReference>
<dbReference type="SUPFAM" id="SSF57959">
    <property type="entry name" value="Leucine zipper domain"/>
    <property type="match status" value="1"/>
</dbReference>
<dbReference type="PROSITE" id="PS50217">
    <property type="entry name" value="BZIP"/>
    <property type="match status" value="1"/>
</dbReference>
<dbReference type="Gene3D" id="1.20.5.170">
    <property type="match status" value="1"/>
</dbReference>
<proteinExistence type="predicted"/>
<dbReference type="InterPro" id="IPR043452">
    <property type="entry name" value="BZIP46-like"/>
</dbReference>
<dbReference type="GO" id="GO:0045893">
    <property type="term" value="P:positive regulation of DNA-templated transcription"/>
    <property type="evidence" value="ECO:0007669"/>
    <property type="project" value="InterPro"/>
</dbReference>
<feature type="compositionally biased region" description="Polar residues" evidence="4">
    <location>
        <begin position="78"/>
        <end position="98"/>
    </location>
</feature>
<dbReference type="PANTHER" id="PTHR22952:SF488">
    <property type="entry name" value="BZIP TRANSCRIPTION FACTOR"/>
    <property type="match status" value="1"/>
</dbReference>
<evidence type="ECO:0000256" key="2">
    <source>
        <dbReference type="ARBA" id="ARBA00023125"/>
    </source>
</evidence>
<protein>
    <recommendedName>
        <fullName evidence="5">BZIP domain-containing protein</fullName>
    </recommendedName>
</protein>
<accession>A0AAD2A1B8</accession>
<dbReference type="GO" id="GO:0005634">
    <property type="term" value="C:nucleus"/>
    <property type="evidence" value="ECO:0007669"/>
    <property type="project" value="UniProtKB-SubCell"/>
</dbReference>
<name>A0AAD2A1B8_9LAMI</name>
<keyword evidence="2" id="KW-0238">DNA-binding</keyword>
<evidence type="ECO:0000256" key="4">
    <source>
        <dbReference type="SAM" id="MobiDB-lite"/>
    </source>
</evidence>
<evidence type="ECO:0000313" key="6">
    <source>
        <dbReference type="EMBL" id="CAI9779588.1"/>
    </source>
</evidence>
<evidence type="ECO:0000259" key="5">
    <source>
        <dbReference type="PROSITE" id="PS50217"/>
    </source>
</evidence>
<dbReference type="PROSITE" id="PS00036">
    <property type="entry name" value="BZIP_BASIC"/>
    <property type="match status" value="1"/>
</dbReference>
<feature type="compositionally biased region" description="Basic and acidic residues" evidence="4">
    <location>
        <begin position="240"/>
        <end position="256"/>
    </location>
</feature>
<dbReference type="FunFam" id="1.20.5.170:FF:000036">
    <property type="entry name" value="ABSCISIC ACID-INSENSITIVE 5-like protein 2"/>
    <property type="match status" value="1"/>
</dbReference>
<dbReference type="InterPro" id="IPR046347">
    <property type="entry name" value="bZIP_sf"/>
</dbReference>
<dbReference type="CDD" id="cd14707">
    <property type="entry name" value="bZIP_plant_BZIP46"/>
    <property type="match status" value="1"/>
</dbReference>
<dbReference type="Pfam" id="PF00170">
    <property type="entry name" value="bZIP_1"/>
    <property type="match status" value="1"/>
</dbReference>
<evidence type="ECO:0000256" key="3">
    <source>
        <dbReference type="ARBA" id="ARBA00023242"/>
    </source>
</evidence>
<dbReference type="GO" id="GO:0003700">
    <property type="term" value="F:DNA-binding transcription factor activity"/>
    <property type="evidence" value="ECO:0007669"/>
    <property type="project" value="InterPro"/>
</dbReference>
<feature type="region of interest" description="Disordered" evidence="4">
    <location>
        <begin position="72"/>
        <end position="105"/>
    </location>
</feature>
<dbReference type="SMART" id="SM00338">
    <property type="entry name" value="BRLZ"/>
    <property type="match status" value="1"/>
</dbReference>
<keyword evidence="3" id="KW-0539">Nucleus</keyword>
<evidence type="ECO:0000313" key="7">
    <source>
        <dbReference type="Proteomes" id="UP000834106"/>
    </source>
</evidence>
<dbReference type="AlphaFoldDB" id="A0AAD2A1B8"/>